<evidence type="ECO:0000313" key="2">
    <source>
        <dbReference type="Proteomes" id="UP000315423"/>
    </source>
</evidence>
<reference evidence="1" key="1">
    <citation type="submission" date="2018-09" db="EMBL/GenBank/DDBJ databases">
        <title>A genomic encyclopedia of anaerobic methanotrophic archaea.</title>
        <authorList>
            <person name="Skennerton C.T."/>
            <person name="Chadwick G.L."/>
            <person name="Laso-Perez R."/>
            <person name="Leu A.O."/>
            <person name="Speth D.R."/>
            <person name="Yu H."/>
            <person name="Morgan-Lang C."/>
            <person name="Hatzenpichler R."/>
            <person name="Goudeau D."/>
            <person name="Malmstrom R."/>
            <person name="Woyke T."/>
            <person name="Hallam S."/>
            <person name="Tyson G.W."/>
            <person name="Wegener G."/>
            <person name="Boetius A."/>
            <person name="Orphan V.J."/>
        </authorList>
    </citation>
    <scope>NUCLEOTIDE SEQUENCE</scope>
    <source>
        <strain evidence="1">CONS3730D10UFb2</strain>
    </source>
</reference>
<gene>
    <name evidence="1" type="ORF">C5S46_06110</name>
</gene>
<name>A0AC61S9G6_9EURY</name>
<evidence type="ECO:0000313" key="1">
    <source>
        <dbReference type="EMBL" id="TKY91392.1"/>
    </source>
</evidence>
<proteinExistence type="predicted"/>
<accession>A0AC61S9G6</accession>
<sequence length="213" mass="23620">MSKNQSSPQNNTLNILDTIILPDPDHSSSLSIETVLQKRKSIRDYHDRPLTLSEVSQLLWAAQGVTRPGGYRTAPSAGALYPLEIYIIAGEVNDLPTGTYKYKPHAHELELITKGDVRLELYDAALDQSCIKEGAAVIVFSAVYERTTHKYGERGIRYVHMEVGHAAQNVYLQAVSLDLGTVVIGAFHDDDVKRIVNMTDEEQPLYIMPLGGI</sequence>
<dbReference type="Proteomes" id="UP000315423">
    <property type="component" value="Unassembled WGS sequence"/>
</dbReference>
<comment type="caution">
    <text evidence="1">The sequence shown here is derived from an EMBL/GenBank/DDBJ whole genome shotgun (WGS) entry which is preliminary data.</text>
</comment>
<protein>
    <submittedName>
        <fullName evidence="1">SagB/ThcOx family dehydrogenase</fullName>
    </submittedName>
</protein>
<organism evidence="1 2">
    <name type="scientific">Candidatus Methanomarinus sp</name>
    <dbReference type="NCBI Taxonomy" id="3386244"/>
    <lineage>
        <taxon>Archaea</taxon>
        <taxon>Methanobacteriati</taxon>
        <taxon>Methanobacteriota</taxon>
        <taxon>Stenosarchaea group</taxon>
        <taxon>Methanomicrobia</taxon>
        <taxon>Methanosarcinales</taxon>
        <taxon>ANME-2 cluster</taxon>
        <taxon>Candidatus Methanocomedenaceae</taxon>
        <taxon>Candidatus Methanomarinus</taxon>
    </lineage>
</organism>
<dbReference type="EMBL" id="QYBA01000204">
    <property type="protein sequence ID" value="TKY91392.1"/>
    <property type="molecule type" value="Genomic_DNA"/>
</dbReference>